<sequence length="189" mass="21655">MFRNVSEYWTHVGNKLNSRVAEPSYLYGALDDTDTGAPSQIEFSMSISSLTHPRRGVRLDASSHYRPWLLSNVTWTITLNRRDHAHKCDMNLNIIMFPAHYLIDALRSVPLEARYSAPQSDLFPAYYFSDALRSVPLEARYSAPQSDLFPAYYLSDAFRSVPLEARYSAPQSDLYPTHYLSDTLYFVSP</sequence>
<dbReference type="Proteomes" id="UP000838878">
    <property type="component" value="Chromosome 11"/>
</dbReference>
<proteinExistence type="predicted"/>
<protein>
    <submittedName>
        <fullName evidence="1">Uncharacterized protein</fullName>
    </submittedName>
</protein>
<name>A0A8J9V891_9NEOP</name>
<gene>
    <name evidence="1" type="ORF">BINO364_LOCUS3810</name>
</gene>
<evidence type="ECO:0000313" key="1">
    <source>
        <dbReference type="EMBL" id="CAH0717173.1"/>
    </source>
</evidence>
<organism evidence="1 2">
    <name type="scientific">Brenthis ino</name>
    <name type="common">lesser marbled fritillary</name>
    <dbReference type="NCBI Taxonomy" id="405034"/>
    <lineage>
        <taxon>Eukaryota</taxon>
        <taxon>Metazoa</taxon>
        <taxon>Ecdysozoa</taxon>
        <taxon>Arthropoda</taxon>
        <taxon>Hexapoda</taxon>
        <taxon>Insecta</taxon>
        <taxon>Pterygota</taxon>
        <taxon>Neoptera</taxon>
        <taxon>Endopterygota</taxon>
        <taxon>Lepidoptera</taxon>
        <taxon>Glossata</taxon>
        <taxon>Ditrysia</taxon>
        <taxon>Papilionoidea</taxon>
        <taxon>Nymphalidae</taxon>
        <taxon>Heliconiinae</taxon>
        <taxon>Argynnini</taxon>
        <taxon>Brenthis</taxon>
    </lineage>
</organism>
<dbReference type="AlphaFoldDB" id="A0A8J9V891"/>
<dbReference type="EMBL" id="OV170231">
    <property type="protein sequence ID" value="CAH0717173.1"/>
    <property type="molecule type" value="Genomic_DNA"/>
</dbReference>
<feature type="non-terminal residue" evidence="1">
    <location>
        <position position="189"/>
    </location>
</feature>
<evidence type="ECO:0000313" key="2">
    <source>
        <dbReference type="Proteomes" id="UP000838878"/>
    </source>
</evidence>
<keyword evidence="2" id="KW-1185">Reference proteome</keyword>
<accession>A0A8J9V891</accession>
<reference evidence="1" key="1">
    <citation type="submission" date="2021-12" db="EMBL/GenBank/DDBJ databases">
        <authorList>
            <person name="Martin H S."/>
        </authorList>
    </citation>
    <scope>NUCLEOTIDE SEQUENCE</scope>
</reference>